<name>A0AAD9JNE3_9ANNE</name>
<dbReference type="InterPro" id="IPR039336">
    <property type="entry name" value="Midnolin"/>
</dbReference>
<evidence type="ECO:0000256" key="1">
    <source>
        <dbReference type="ARBA" id="ARBA00004123"/>
    </source>
</evidence>
<feature type="compositionally biased region" description="Polar residues" evidence="3">
    <location>
        <begin position="34"/>
        <end position="43"/>
    </location>
</feature>
<keyword evidence="2" id="KW-0539">Nucleus</keyword>
<dbReference type="InterPro" id="IPR000626">
    <property type="entry name" value="Ubiquitin-like_dom"/>
</dbReference>
<dbReference type="SUPFAM" id="SSF54236">
    <property type="entry name" value="Ubiquitin-like"/>
    <property type="match status" value="1"/>
</dbReference>
<dbReference type="SMART" id="SM00213">
    <property type="entry name" value="UBQ"/>
    <property type="match status" value="1"/>
</dbReference>
<evidence type="ECO:0000256" key="3">
    <source>
        <dbReference type="SAM" id="MobiDB-lite"/>
    </source>
</evidence>
<feature type="compositionally biased region" description="Low complexity" evidence="3">
    <location>
        <begin position="198"/>
        <end position="214"/>
    </location>
</feature>
<reference evidence="5" key="1">
    <citation type="journal article" date="2023" name="Mol. Biol. Evol.">
        <title>Third-Generation Sequencing Reveals the Adaptive Role of the Epigenome in Three Deep-Sea Polychaetes.</title>
        <authorList>
            <person name="Perez M."/>
            <person name="Aroh O."/>
            <person name="Sun Y."/>
            <person name="Lan Y."/>
            <person name="Juniper S.K."/>
            <person name="Young C.R."/>
            <person name="Angers B."/>
            <person name="Qian P.Y."/>
        </authorList>
    </citation>
    <scope>NUCLEOTIDE SEQUENCE</scope>
    <source>
        <strain evidence="5">P08H-3</strain>
    </source>
</reference>
<feature type="compositionally biased region" description="Polar residues" evidence="3">
    <location>
        <begin position="13"/>
        <end position="24"/>
    </location>
</feature>
<accession>A0AAD9JNE3</accession>
<dbReference type="EMBL" id="JAODUP010000218">
    <property type="protein sequence ID" value="KAK2156237.1"/>
    <property type="molecule type" value="Genomic_DNA"/>
</dbReference>
<gene>
    <name evidence="5" type="ORF">LSH36_218g03060</name>
</gene>
<dbReference type="InterPro" id="IPR029071">
    <property type="entry name" value="Ubiquitin-like_domsf"/>
</dbReference>
<dbReference type="Gene3D" id="3.10.20.90">
    <property type="entry name" value="Phosphatidylinositol 3-kinase Catalytic Subunit, Chain A, domain 1"/>
    <property type="match status" value="1"/>
</dbReference>
<feature type="domain" description="Ubiquitin-like" evidence="4">
    <location>
        <begin position="47"/>
        <end position="121"/>
    </location>
</feature>
<dbReference type="PANTHER" id="PTHR23010:SF1">
    <property type="entry name" value="MIDNOLIN"/>
    <property type="match status" value="1"/>
</dbReference>
<feature type="compositionally biased region" description="Low complexity" evidence="3">
    <location>
        <begin position="254"/>
        <end position="265"/>
    </location>
</feature>
<dbReference type="Pfam" id="PF00240">
    <property type="entry name" value="ubiquitin"/>
    <property type="match status" value="1"/>
</dbReference>
<evidence type="ECO:0000313" key="6">
    <source>
        <dbReference type="Proteomes" id="UP001208570"/>
    </source>
</evidence>
<feature type="region of interest" description="Disordered" evidence="3">
    <location>
        <begin position="1"/>
        <end position="47"/>
    </location>
</feature>
<organism evidence="5 6">
    <name type="scientific">Paralvinella palmiformis</name>
    <dbReference type="NCBI Taxonomy" id="53620"/>
    <lineage>
        <taxon>Eukaryota</taxon>
        <taxon>Metazoa</taxon>
        <taxon>Spiralia</taxon>
        <taxon>Lophotrochozoa</taxon>
        <taxon>Annelida</taxon>
        <taxon>Polychaeta</taxon>
        <taxon>Sedentaria</taxon>
        <taxon>Canalipalpata</taxon>
        <taxon>Terebellida</taxon>
        <taxon>Terebelliformia</taxon>
        <taxon>Alvinellidae</taxon>
        <taxon>Paralvinella</taxon>
    </lineage>
</organism>
<keyword evidence="6" id="KW-1185">Reference proteome</keyword>
<dbReference type="Proteomes" id="UP001208570">
    <property type="component" value="Unassembled WGS sequence"/>
</dbReference>
<proteinExistence type="predicted"/>
<sequence>MDLHVCKERRNSNPESVMNCNNASGAGGLDQGPETASTSSQGSRRPLNLQICPTTGGLFQVDISADHTVQCLKKQVSKKLGVPQDRISLLHKERLLKDGTLVDNEITDGSRITLLPNVETGLMSSPPELSVMQALESLSEGQVNDFLTGRSPLTLAMRLGNHMMFLQLQLSTVSPSTKRARTGAVPSSARGRSHRPNSPLAISSSGSSYGAAAGQHSGTKQFAADNSDICRSRLKLPTTLAPPMVMTPPPSPKSPSGSAPGAYCYPSSSSPSLLSSIASKQLLLDPSNTPPPSPCYGQKLVPDLPTIQVNDRIPGSMQEGDNPATATTTTTTGELSGHLRTCASKTAANRQLLAARRQGKNEHFMPFLDNGALSEAKRSLSMKLKEFSGHSAPENLPESSAPGGGAVIESMQKLGRGVYSGTFSGMLLMKYVV</sequence>
<dbReference type="PROSITE" id="PS50053">
    <property type="entry name" value="UBIQUITIN_2"/>
    <property type="match status" value="1"/>
</dbReference>
<dbReference type="PANTHER" id="PTHR23010">
    <property type="entry name" value="MIDNOLIN"/>
    <property type="match status" value="1"/>
</dbReference>
<evidence type="ECO:0000259" key="4">
    <source>
        <dbReference type="PROSITE" id="PS50053"/>
    </source>
</evidence>
<feature type="compositionally biased region" description="Basic and acidic residues" evidence="3">
    <location>
        <begin position="1"/>
        <end position="12"/>
    </location>
</feature>
<dbReference type="GO" id="GO:0005634">
    <property type="term" value="C:nucleus"/>
    <property type="evidence" value="ECO:0007669"/>
    <property type="project" value="UniProtKB-SubCell"/>
</dbReference>
<dbReference type="AlphaFoldDB" id="A0AAD9JNE3"/>
<feature type="region of interest" description="Disordered" evidence="3">
    <location>
        <begin position="175"/>
        <end position="214"/>
    </location>
</feature>
<comment type="caution">
    <text evidence="5">The sequence shown here is derived from an EMBL/GenBank/DDBJ whole genome shotgun (WGS) entry which is preliminary data.</text>
</comment>
<evidence type="ECO:0000313" key="5">
    <source>
        <dbReference type="EMBL" id="KAK2156237.1"/>
    </source>
</evidence>
<protein>
    <recommendedName>
        <fullName evidence="4">Ubiquitin-like domain-containing protein</fullName>
    </recommendedName>
</protein>
<feature type="region of interest" description="Disordered" evidence="3">
    <location>
        <begin position="240"/>
        <end position="265"/>
    </location>
</feature>
<evidence type="ECO:0000256" key="2">
    <source>
        <dbReference type="ARBA" id="ARBA00023242"/>
    </source>
</evidence>
<comment type="subcellular location">
    <subcellularLocation>
        <location evidence="1">Nucleus</location>
    </subcellularLocation>
</comment>
<dbReference type="CDD" id="cd01804">
    <property type="entry name" value="Ubl_midnolin"/>
    <property type="match status" value="1"/>
</dbReference>